<dbReference type="InterPro" id="IPR044505">
    <property type="entry name" value="GlgX_Isoamylase_N_E_set"/>
</dbReference>
<evidence type="ECO:0000313" key="7">
    <source>
        <dbReference type="Proteomes" id="UP000295131"/>
    </source>
</evidence>
<evidence type="ECO:0000256" key="3">
    <source>
        <dbReference type="ARBA" id="ARBA00023295"/>
    </source>
</evidence>
<dbReference type="SUPFAM" id="SSF81296">
    <property type="entry name" value="E set domains"/>
    <property type="match status" value="1"/>
</dbReference>
<dbReference type="GO" id="GO:0004135">
    <property type="term" value="F:amylo-alpha-1,6-glucosidase activity"/>
    <property type="evidence" value="ECO:0007669"/>
    <property type="project" value="InterPro"/>
</dbReference>
<accession>A0A4R5PIH6</accession>
<dbReference type="Proteomes" id="UP000295131">
    <property type="component" value="Unassembled WGS sequence"/>
</dbReference>
<sequence>MARGATHSTPGVRLTSGGARFTVRAPDAEAVHVCLFDPDDRETTRHRLEPRGDGLFVSEIVGVRAGHRYGLRAEGPWEPENGHRFDSSKLLVDPYAIRLDRPFHYDPRLGERDVNTAAIVPKAIIEPPQKPFGGKPRVPAPGGLIYELPVRAFTMLHPDIPEEKRGTLAALTHPAVIDHLKSLHVAAIELMPIAAWIDERHLPPLGLANAWGYNSVTMLALDPRLAPGGIAELRALTTEMHRHGIGVLVDVVFNHTGESDLDGPTLSLRGLGNRNFYAHDPNRPGELVNDTGCGNTLACHRPEVRELVIAAMRHLALQGGVDGFRFDLAPILGRDGTGFSRHADMLAAMHADPALSGRLLVAEPWDIGPGGYQLGNFPDHWREWNDRARDDIRSFWRGDAGKTGDLATRLSGSSDIFGRDGATATRTVNFVAAHDGFPLGDLVTYAGKHNEANGEDNRDGHNENYSWNCGVEGETDDPSIRAARETDATALLATLFASRGTLLLTAGDEFGHSQHGNNNAYAQDNEITWRDWANLDEDRLAHAREWARLRAETPLFTRTDFLVPADGSDNPDQVEWRAPGGEVLEGGAWNDPALPGLVMVLGAPGQRVMLAFNRSYHAVEIVLPDAPSGWHKALGPATGSSLPPRSVSCFKEKPGT</sequence>
<dbReference type="InterPro" id="IPR017853">
    <property type="entry name" value="GH"/>
</dbReference>
<feature type="region of interest" description="Disordered" evidence="4">
    <location>
        <begin position="635"/>
        <end position="656"/>
    </location>
</feature>
<evidence type="ECO:0000256" key="2">
    <source>
        <dbReference type="ARBA" id="ARBA00022801"/>
    </source>
</evidence>
<dbReference type="Pfam" id="PF02922">
    <property type="entry name" value="CBM_48"/>
    <property type="match status" value="1"/>
</dbReference>
<dbReference type="NCBIfam" id="TIGR02100">
    <property type="entry name" value="glgX_debranch"/>
    <property type="match status" value="1"/>
</dbReference>
<dbReference type="OrthoDB" id="3236218at2"/>
<dbReference type="InterPro" id="IPR014756">
    <property type="entry name" value="Ig_E-set"/>
</dbReference>
<reference evidence="6 7" key="1">
    <citation type="journal article" date="2013" name="Int. J. Syst. Evol. Microbiol.">
        <title>Hoeflea suaedae sp. nov., an endophytic bacterium isolated from the root of the halophyte Suaeda maritima.</title>
        <authorList>
            <person name="Chung E.J."/>
            <person name="Park J.A."/>
            <person name="Pramanik P."/>
            <person name="Bibi F."/>
            <person name="Jeon C.O."/>
            <person name="Chung Y.R."/>
        </authorList>
    </citation>
    <scope>NUCLEOTIDE SEQUENCE [LARGE SCALE GENOMIC DNA]</scope>
    <source>
        <strain evidence="6 7">YC6898</strain>
    </source>
</reference>
<dbReference type="CDD" id="cd11326">
    <property type="entry name" value="AmyAc_Glg_debranch"/>
    <property type="match status" value="1"/>
</dbReference>
<keyword evidence="3" id="KW-0326">Glycosidase</keyword>
<dbReference type="AlphaFoldDB" id="A0A4R5PIH6"/>
<dbReference type="InterPro" id="IPR004193">
    <property type="entry name" value="Glyco_hydro_13_N"/>
</dbReference>
<evidence type="ECO:0000256" key="4">
    <source>
        <dbReference type="SAM" id="MobiDB-lite"/>
    </source>
</evidence>
<dbReference type="GO" id="GO:0005980">
    <property type="term" value="P:glycogen catabolic process"/>
    <property type="evidence" value="ECO:0007669"/>
    <property type="project" value="InterPro"/>
</dbReference>
<dbReference type="Gene3D" id="2.60.40.10">
    <property type="entry name" value="Immunoglobulins"/>
    <property type="match status" value="1"/>
</dbReference>
<dbReference type="InterPro" id="IPR013783">
    <property type="entry name" value="Ig-like_fold"/>
</dbReference>
<dbReference type="SUPFAM" id="SSF51445">
    <property type="entry name" value="(Trans)glycosidases"/>
    <property type="match status" value="1"/>
</dbReference>
<organism evidence="6 7">
    <name type="scientific">Pseudohoeflea suaedae</name>
    <dbReference type="NCBI Taxonomy" id="877384"/>
    <lineage>
        <taxon>Bacteria</taxon>
        <taxon>Pseudomonadati</taxon>
        <taxon>Pseudomonadota</taxon>
        <taxon>Alphaproteobacteria</taxon>
        <taxon>Hyphomicrobiales</taxon>
        <taxon>Rhizobiaceae</taxon>
        <taxon>Pseudohoeflea</taxon>
    </lineage>
</organism>
<dbReference type="PANTHER" id="PTHR43002">
    <property type="entry name" value="GLYCOGEN DEBRANCHING ENZYME"/>
    <property type="match status" value="1"/>
</dbReference>
<dbReference type="Gene3D" id="3.20.20.80">
    <property type="entry name" value="Glycosidases"/>
    <property type="match status" value="1"/>
</dbReference>
<proteinExistence type="inferred from homology"/>
<gene>
    <name evidence="6" type="primary">glgX</name>
    <name evidence="6" type="ORF">E2A64_15105</name>
</gene>
<keyword evidence="2" id="KW-0378">Hydrolase</keyword>
<dbReference type="SUPFAM" id="SSF51011">
    <property type="entry name" value="Glycosyl hydrolase domain"/>
    <property type="match status" value="1"/>
</dbReference>
<comment type="similarity">
    <text evidence="1">Belongs to the glycosyl hydrolase 13 family.</text>
</comment>
<evidence type="ECO:0000313" key="6">
    <source>
        <dbReference type="EMBL" id="TDH35043.1"/>
    </source>
</evidence>
<evidence type="ECO:0000256" key="1">
    <source>
        <dbReference type="ARBA" id="ARBA00008061"/>
    </source>
</evidence>
<dbReference type="CDD" id="cd02856">
    <property type="entry name" value="E_set_GDE_Isoamylase_N"/>
    <property type="match status" value="1"/>
</dbReference>
<comment type="caution">
    <text evidence="6">The sequence shown here is derived from an EMBL/GenBank/DDBJ whole genome shotgun (WGS) entry which is preliminary data.</text>
</comment>
<dbReference type="Pfam" id="PF00128">
    <property type="entry name" value="Alpha-amylase"/>
    <property type="match status" value="1"/>
</dbReference>
<keyword evidence="7" id="KW-1185">Reference proteome</keyword>
<protein>
    <submittedName>
        <fullName evidence="6">Glycogen debranching enzyme GlgX</fullName>
    </submittedName>
</protein>
<evidence type="ECO:0000259" key="5">
    <source>
        <dbReference type="SMART" id="SM00642"/>
    </source>
</evidence>
<dbReference type="InterPro" id="IPR011837">
    <property type="entry name" value="Glycogen_debranch_GlgX"/>
</dbReference>
<dbReference type="SMART" id="SM00642">
    <property type="entry name" value="Aamy"/>
    <property type="match status" value="1"/>
</dbReference>
<dbReference type="RefSeq" id="WP_133285328.1">
    <property type="nucleotide sequence ID" value="NZ_SMSI01000003.1"/>
</dbReference>
<name>A0A4R5PIH6_9HYPH</name>
<dbReference type="InterPro" id="IPR006047">
    <property type="entry name" value="GH13_cat_dom"/>
</dbReference>
<feature type="domain" description="Glycosyl hydrolase family 13 catalytic" evidence="5">
    <location>
        <begin position="147"/>
        <end position="539"/>
    </location>
</feature>
<dbReference type="EMBL" id="SMSI01000003">
    <property type="protein sequence ID" value="TDH35043.1"/>
    <property type="molecule type" value="Genomic_DNA"/>
</dbReference>